<sequence>MNKLAVAALFGLSLGLSGCVISVDGDGDYGHHSDWQDKEQKNRKHISRLQQDVSYDEILNRMGIADFNEFYAKNDDTYQVLYYRTQRIEGDGVTTKNECTPLVFKNSVLVGWGESAYNAISH</sequence>
<feature type="signal peptide" evidence="1">
    <location>
        <begin position="1"/>
        <end position="22"/>
    </location>
</feature>
<dbReference type="PROSITE" id="PS51257">
    <property type="entry name" value="PROKAR_LIPOPROTEIN"/>
    <property type="match status" value="1"/>
</dbReference>
<dbReference type="Proteomes" id="UP000006327">
    <property type="component" value="Unassembled WGS sequence"/>
</dbReference>
<dbReference type="AlphaFoldDB" id="K6Y7C0"/>
<dbReference type="OrthoDB" id="6399368at2"/>
<evidence type="ECO:0008006" key="4">
    <source>
        <dbReference type="Google" id="ProtNLM"/>
    </source>
</evidence>
<accession>K6Y7C0</accession>
<dbReference type="Pfam" id="PF11399">
    <property type="entry name" value="DUF3192"/>
    <property type="match status" value="1"/>
</dbReference>
<keyword evidence="1" id="KW-0732">Signal</keyword>
<reference evidence="2 3" key="1">
    <citation type="journal article" date="2017" name="Antonie Van Leeuwenhoek">
        <title>Rhizobium rhizosphaerae sp. nov., a novel species isolated from rice rhizosphere.</title>
        <authorList>
            <person name="Zhao J.J."/>
            <person name="Zhang J."/>
            <person name="Zhang R.J."/>
            <person name="Zhang C.W."/>
            <person name="Yin H.Q."/>
            <person name="Zhang X.X."/>
        </authorList>
    </citation>
    <scope>NUCLEOTIDE SEQUENCE [LARGE SCALE GENOMIC DNA]</scope>
    <source>
        <strain evidence="2 3">BSs20135</strain>
    </source>
</reference>
<dbReference type="eggNOG" id="COG2913">
    <property type="taxonomic scope" value="Bacteria"/>
</dbReference>
<feature type="chain" id="PRO_5003900909" description="Lipoprotein" evidence="1">
    <location>
        <begin position="23"/>
        <end position="122"/>
    </location>
</feature>
<name>K6Y7C0_9ALTE</name>
<evidence type="ECO:0000313" key="3">
    <source>
        <dbReference type="Proteomes" id="UP000006327"/>
    </source>
</evidence>
<dbReference type="STRING" id="493475.GARC_2851"/>
<comment type="caution">
    <text evidence="2">The sequence shown here is derived from an EMBL/GenBank/DDBJ whole genome shotgun (WGS) entry which is preliminary data.</text>
</comment>
<evidence type="ECO:0000313" key="2">
    <source>
        <dbReference type="EMBL" id="GAC19816.1"/>
    </source>
</evidence>
<dbReference type="InterPro" id="IPR021534">
    <property type="entry name" value="DUF3192"/>
</dbReference>
<protein>
    <recommendedName>
        <fullName evidence="4">Lipoprotein</fullName>
    </recommendedName>
</protein>
<dbReference type="EMBL" id="BAEO01000040">
    <property type="protein sequence ID" value="GAC19816.1"/>
    <property type="molecule type" value="Genomic_DNA"/>
</dbReference>
<evidence type="ECO:0000256" key="1">
    <source>
        <dbReference type="SAM" id="SignalP"/>
    </source>
</evidence>
<proteinExistence type="predicted"/>
<organism evidence="2 3">
    <name type="scientific">Paraglaciecola arctica BSs20135</name>
    <dbReference type="NCBI Taxonomy" id="493475"/>
    <lineage>
        <taxon>Bacteria</taxon>
        <taxon>Pseudomonadati</taxon>
        <taxon>Pseudomonadota</taxon>
        <taxon>Gammaproteobacteria</taxon>
        <taxon>Alteromonadales</taxon>
        <taxon>Alteromonadaceae</taxon>
        <taxon>Paraglaciecola</taxon>
    </lineage>
</organism>
<keyword evidence="3" id="KW-1185">Reference proteome</keyword>
<dbReference type="RefSeq" id="WP_007621088.1">
    <property type="nucleotide sequence ID" value="NZ_BAEO01000040.1"/>
</dbReference>
<gene>
    <name evidence="2" type="ORF">GARC_2851</name>
</gene>